<organism evidence="2 3">
    <name type="scientific">Paraburkholderia tropica</name>
    <dbReference type="NCBI Taxonomy" id="92647"/>
    <lineage>
        <taxon>Bacteria</taxon>
        <taxon>Pseudomonadati</taxon>
        <taxon>Pseudomonadota</taxon>
        <taxon>Betaproteobacteria</taxon>
        <taxon>Burkholderiales</taxon>
        <taxon>Burkholderiaceae</taxon>
        <taxon>Paraburkholderia</taxon>
    </lineage>
</organism>
<dbReference type="Gene3D" id="2.60.120.10">
    <property type="entry name" value="Jelly Rolls"/>
    <property type="match status" value="1"/>
</dbReference>
<dbReference type="InterPro" id="IPR011051">
    <property type="entry name" value="RmlC_Cupin_sf"/>
</dbReference>
<proteinExistence type="predicted"/>
<dbReference type="Pfam" id="PF07883">
    <property type="entry name" value="Cupin_2"/>
    <property type="match status" value="1"/>
</dbReference>
<accession>A0AAQ1GHG4</accession>
<name>A0AAQ1GHG4_9BURK</name>
<protein>
    <submittedName>
        <fullName evidence="2">Cupin 2 domain-containing protein</fullName>
    </submittedName>
</protein>
<evidence type="ECO:0000313" key="3">
    <source>
        <dbReference type="Proteomes" id="UP000183529"/>
    </source>
</evidence>
<gene>
    <name evidence="2" type="ORF">SAMN05216550_11046</name>
</gene>
<dbReference type="RefSeq" id="WP_074984392.1">
    <property type="nucleotide sequence ID" value="NZ_CADFGN010000010.1"/>
</dbReference>
<dbReference type="AlphaFoldDB" id="A0AAQ1GHG4"/>
<comment type="caution">
    <text evidence="2">The sequence shown here is derived from an EMBL/GenBank/DDBJ whole genome shotgun (WGS) entry which is preliminary data.</text>
</comment>
<dbReference type="InterPro" id="IPR014710">
    <property type="entry name" value="RmlC-like_jellyroll"/>
</dbReference>
<evidence type="ECO:0000313" key="2">
    <source>
        <dbReference type="EMBL" id="SEJ89022.1"/>
    </source>
</evidence>
<sequence length="145" mass="15910">MNDSTARPRGGKTGNLFSAIDVYAGDERFDTLLKRDGVLIERIVSTGQTSPEGFWYDDPREEWVVLLAGAAALEFEAQGSVRHGMLPGDYVHIPPHCRHRVAWTDPALPTVWLAVYFDTRAEVSAEASDEVHNDSHAAAQTSTNG</sequence>
<dbReference type="CDD" id="cd06981">
    <property type="entry name" value="cupin_reut_a1446"/>
    <property type="match status" value="1"/>
</dbReference>
<evidence type="ECO:0000259" key="1">
    <source>
        <dbReference type="Pfam" id="PF07883"/>
    </source>
</evidence>
<dbReference type="EMBL" id="FNZM01000010">
    <property type="protein sequence ID" value="SEJ89022.1"/>
    <property type="molecule type" value="Genomic_DNA"/>
</dbReference>
<dbReference type="InterPro" id="IPR013096">
    <property type="entry name" value="Cupin_2"/>
</dbReference>
<reference evidence="2 3" key="1">
    <citation type="submission" date="2016-10" db="EMBL/GenBank/DDBJ databases">
        <authorList>
            <person name="Varghese N."/>
            <person name="Submissions S."/>
        </authorList>
    </citation>
    <scope>NUCLEOTIDE SEQUENCE [LARGE SCALE GENOMIC DNA]</scope>
    <source>
        <strain evidence="2 3">LMG 22274</strain>
    </source>
</reference>
<feature type="domain" description="Cupin type-2" evidence="1">
    <location>
        <begin position="55"/>
        <end position="116"/>
    </location>
</feature>
<dbReference type="Proteomes" id="UP000183529">
    <property type="component" value="Unassembled WGS sequence"/>
</dbReference>
<dbReference type="SUPFAM" id="SSF51182">
    <property type="entry name" value="RmlC-like cupins"/>
    <property type="match status" value="1"/>
</dbReference>